<dbReference type="SMART" id="SM01117">
    <property type="entry name" value="Cyt-b5"/>
    <property type="match status" value="1"/>
</dbReference>
<feature type="region of interest" description="Disordered" evidence="1">
    <location>
        <begin position="255"/>
        <end position="284"/>
    </location>
</feature>
<feature type="region of interest" description="Disordered" evidence="1">
    <location>
        <begin position="80"/>
        <end position="115"/>
    </location>
</feature>
<evidence type="ECO:0000259" key="2">
    <source>
        <dbReference type="SMART" id="SM01117"/>
    </source>
</evidence>
<evidence type="ECO:0000313" key="4">
    <source>
        <dbReference type="Proteomes" id="UP000693970"/>
    </source>
</evidence>
<dbReference type="AlphaFoldDB" id="A0A9K3LCW1"/>
<feature type="compositionally biased region" description="Basic and acidic residues" evidence="1">
    <location>
        <begin position="94"/>
        <end position="107"/>
    </location>
</feature>
<dbReference type="PANTHER" id="PTHR10281">
    <property type="entry name" value="MEMBRANE-ASSOCIATED PROGESTERONE RECEPTOR COMPONENT-RELATED"/>
    <property type="match status" value="1"/>
</dbReference>
<name>A0A9K3LCW1_9STRA</name>
<proteinExistence type="predicted"/>
<evidence type="ECO:0000313" key="3">
    <source>
        <dbReference type="EMBL" id="KAG7358396.1"/>
    </source>
</evidence>
<evidence type="ECO:0000256" key="1">
    <source>
        <dbReference type="SAM" id="MobiDB-lite"/>
    </source>
</evidence>
<dbReference type="InterPro" id="IPR001199">
    <property type="entry name" value="Cyt_B5-like_heme/steroid-bd"/>
</dbReference>
<feature type="compositionally biased region" description="Basic and acidic residues" evidence="1">
    <location>
        <begin position="255"/>
        <end position="276"/>
    </location>
</feature>
<dbReference type="Proteomes" id="UP000693970">
    <property type="component" value="Unassembled WGS sequence"/>
</dbReference>
<reference evidence="3" key="2">
    <citation type="submission" date="2021-04" db="EMBL/GenBank/DDBJ databases">
        <authorList>
            <person name="Podell S."/>
        </authorList>
    </citation>
    <scope>NUCLEOTIDE SEQUENCE</scope>
    <source>
        <strain evidence="3">Hildebrandi</strain>
    </source>
</reference>
<dbReference type="OrthoDB" id="547796at2759"/>
<gene>
    <name evidence="3" type="ORF">IV203_014984</name>
</gene>
<feature type="domain" description="Cytochrome b5 heme-binding" evidence="2">
    <location>
        <begin position="121"/>
        <end position="221"/>
    </location>
</feature>
<organism evidence="3 4">
    <name type="scientific">Nitzschia inconspicua</name>
    <dbReference type="NCBI Taxonomy" id="303405"/>
    <lineage>
        <taxon>Eukaryota</taxon>
        <taxon>Sar</taxon>
        <taxon>Stramenopiles</taxon>
        <taxon>Ochrophyta</taxon>
        <taxon>Bacillariophyta</taxon>
        <taxon>Bacillariophyceae</taxon>
        <taxon>Bacillariophycidae</taxon>
        <taxon>Bacillariales</taxon>
        <taxon>Bacillariaceae</taxon>
        <taxon>Nitzschia</taxon>
    </lineage>
</organism>
<sequence length="284" mass="31618">MTDHALLDFDFEVLYSGHCHVHKIASLLSSESTKICTQSRPTRPSKTTRKLLIQLLIVCLVVCLLLQTTVATDDGVCEGGKTEQGECKNPLSDDGNRIDRTDGKESDNASTSTSTPAIRMISKEELAKHIGTGEGDESAIWLSVLGEVYDVTTGAGYYAQGSSYGAFSGTDCSVCFVSGVFTKEEGDKETSEIPSEQIPALMDWRNFYAGHETYKFVGYLHDDRFYNEHGKPTPKMLEFRERVIVAMEEAAVRKAEREKKREELKRKRAEEKKNKENLAAAAKR</sequence>
<dbReference type="GO" id="GO:0012505">
    <property type="term" value="C:endomembrane system"/>
    <property type="evidence" value="ECO:0007669"/>
    <property type="project" value="TreeGrafter"/>
</dbReference>
<dbReference type="InterPro" id="IPR050577">
    <property type="entry name" value="MAPR/NEUFC/NENF-like"/>
</dbReference>
<dbReference type="PANTHER" id="PTHR10281:SF4">
    <property type="entry name" value="NEUFERRICIN"/>
    <property type="match status" value="1"/>
</dbReference>
<dbReference type="Pfam" id="PF00173">
    <property type="entry name" value="Cyt-b5"/>
    <property type="match status" value="1"/>
</dbReference>
<dbReference type="EMBL" id="JAGRRH010000014">
    <property type="protein sequence ID" value="KAG7358396.1"/>
    <property type="molecule type" value="Genomic_DNA"/>
</dbReference>
<accession>A0A9K3LCW1</accession>
<protein>
    <submittedName>
        <fullName evidence="3">Cytochrome b5-like heme/steroid binding domain containing protein</fullName>
    </submittedName>
</protein>
<comment type="caution">
    <text evidence="3">The sequence shown here is derived from an EMBL/GenBank/DDBJ whole genome shotgun (WGS) entry which is preliminary data.</text>
</comment>
<dbReference type="GO" id="GO:0016020">
    <property type="term" value="C:membrane"/>
    <property type="evidence" value="ECO:0007669"/>
    <property type="project" value="TreeGrafter"/>
</dbReference>
<reference evidence="3" key="1">
    <citation type="journal article" date="2021" name="Sci. Rep.">
        <title>Diploid genomic architecture of Nitzschia inconspicua, an elite biomass production diatom.</title>
        <authorList>
            <person name="Oliver A."/>
            <person name="Podell S."/>
            <person name="Pinowska A."/>
            <person name="Traller J.C."/>
            <person name="Smith S.R."/>
            <person name="McClure R."/>
            <person name="Beliaev A."/>
            <person name="Bohutskyi P."/>
            <person name="Hill E.A."/>
            <person name="Rabines A."/>
            <person name="Zheng H."/>
            <person name="Allen L.Z."/>
            <person name="Kuo A."/>
            <person name="Grigoriev I.V."/>
            <person name="Allen A.E."/>
            <person name="Hazlebeck D."/>
            <person name="Allen E.E."/>
        </authorList>
    </citation>
    <scope>NUCLEOTIDE SEQUENCE</scope>
    <source>
        <strain evidence="3">Hildebrandi</strain>
    </source>
</reference>
<keyword evidence="4" id="KW-1185">Reference proteome</keyword>